<dbReference type="Pfam" id="PF00078">
    <property type="entry name" value="RVT_1"/>
    <property type="match status" value="1"/>
</dbReference>
<dbReference type="InterPro" id="IPR012337">
    <property type="entry name" value="RNaseH-like_sf"/>
</dbReference>
<feature type="domain" description="Integrase catalytic" evidence="5">
    <location>
        <begin position="821"/>
        <end position="945"/>
    </location>
</feature>
<comment type="similarity">
    <text evidence="1">Belongs to the beta type-B retroviral polymerase family. HERV class-II K(HML-2) pol subfamily.</text>
</comment>
<dbReference type="PROSITE" id="PS50879">
    <property type="entry name" value="RNASE_H_1"/>
    <property type="match status" value="1"/>
</dbReference>
<feature type="domain" description="RNase H type-1" evidence="4">
    <location>
        <begin position="546"/>
        <end position="697"/>
    </location>
</feature>
<evidence type="ECO:0000259" key="3">
    <source>
        <dbReference type="PROSITE" id="PS50878"/>
    </source>
</evidence>
<dbReference type="EMBL" id="BEZZ01010857">
    <property type="protein sequence ID" value="GCC39373.1"/>
    <property type="molecule type" value="Genomic_DNA"/>
</dbReference>
<dbReference type="Gene3D" id="3.30.420.10">
    <property type="entry name" value="Ribonuclease H-like superfamily/Ribonuclease H"/>
    <property type="match status" value="2"/>
</dbReference>
<dbReference type="PANTHER" id="PTHR33064:SF37">
    <property type="entry name" value="RIBONUCLEASE H"/>
    <property type="match status" value="1"/>
</dbReference>
<dbReference type="GO" id="GO:0003676">
    <property type="term" value="F:nucleic acid binding"/>
    <property type="evidence" value="ECO:0007669"/>
    <property type="project" value="InterPro"/>
</dbReference>
<dbReference type="SUPFAM" id="SSF53098">
    <property type="entry name" value="Ribonuclease H-like"/>
    <property type="match status" value="2"/>
</dbReference>
<dbReference type="Gene3D" id="3.10.10.10">
    <property type="entry name" value="HIV Type 1 Reverse Transcriptase, subunit A, domain 1"/>
    <property type="match status" value="1"/>
</dbReference>
<dbReference type="InterPro" id="IPR000477">
    <property type="entry name" value="RT_dom"/>
</dbReference>
<reference evidence="6 7" key="1">
    <citation type="journal article" date="2018" name="Nat. Ecol. Evol.">
        <title>Shark genomes provide insights into elasmobranch evolution and the origin of vertebrates.</title>
        <authorList>
            <person name="Hara Y"/>
            <person name="Yamaguchi K"/>
            <person name="Onimaru K"/>
            <person name="Kadota M"/>
            <person name="Koyanagi M"/>
            <person name="Keeley SD"/>
            <person name="Tatsumi K"/>
            <person name="Tanaka K"/>
            <person name="Motone F"/>
            <person name="Kageyama Y"/>
            <person name="Nozu R"/>
            <person name="Adachi N"/>
            <person name="Nishimura O"/>
            <person name="Nakagawa R"/>
            <person name="Tanegashima C"/>
            <person name="Kiyatake I"/>
            <person name="Matsumoto R"/>
            <person name="Murakumo K"/>
            <person name="Nishida K"/>
            <person name="Terakita A"/>
            <person name="Kuratani S"/>
            <person name="Sato K"/>
            <person name="Hyodo S Kuraku.S."/>
        </authorList>
    </citation>
    <scope>NUCLEOTIDE SEQUENCE [LARGE SCALE GENOMIC DNA]</scope>
</reference>
<dbReference type="InterPro" id="IPR043502">
    <property type="entry name" value="DNA/RNA_pol_sf"/>
</dbReference>
<keyword evidence="7" id="KW-1185">Reference proteome</keyword>
<proteinExistence type="inferred from homology"/>
<name>A0A401T9M5_CHIPU</name>
<evidence type="ECO:0000313" key="6">
    <source>
        <dbReference type="EMBL" id="GCC39373.1"/>
    </source>
</evidence>
<dbReference type="OMA" id="LCTINGV"/>
<feature type="domain" description="Reverse transcriptase" evidence="3">
    <location>
        <begin position="120"/>
        <end position="304"/>
    </location>
</feature>
<dbReference type="AlphaFoldDB" id="A0A401T9M5"/>
<dbReference type="EC" id="3.1.26.4" evidence="2"/>
<dbReference type="InterPro" id="IPR001584">
    <property type="entry name" value="Integrase_cat-core"/>
</dbReference>
<dbReference type="Pfam" id="PF17921">
    <property type="entry name" value="Integrase_H2C2"/>
    <property type="match status" value="1"/>
</dbReference>
<dbReference type="InterPro" id="IPR036397">
    <property type="entry name" value="RNaseH_sf"/>
</dbReference>
<dbReference type="OrthoDB" id="8947436at2759"/>
<accession>A0A401T9M5</accession>
<dbReference type="Pfam" id="PF17919">
    <property type="entry name" value="RT_RNaseH_2"/>
    <property type="match status" value="1"/>
</dbReference>
<organism evidence="6 7">
    <name type="scientific">Chiloscyllium punctatum</name>
    <name type="common">Brownbanded bambooshark</name>
    <name type="synonym">Hemiscyllium punctatum</name>
    <dbReference type="NCBI Taxonomy" id="137246"/>
    <lineage>
        <taxon>Eukaryota</taxon>
        <taxon>Metazoa</taxon>
        <taxon>Chordata</taxon>
        <taxon>Craniata</taxon>
        <taxon>Vertebrata</taxon>
        <taxon>Chondrichthyes</taxon>
        <taxon>Elasmobranchii</taxon>
        <taxon>Galeomorphii</taxon>
        <taxon>Galeoidea</taxon>
        <taxon>Orectolobiformes</taxon>
        <taxon>Hemiscylliidae</taxon>
        <taxon>Chiloscyllium</taxon>
    </lineage>
</organism>
<dbReference type="STRING" id="137246.A0A401T9M5"/>
<dbReference type="InterPro" id="IPR041588">
    <property type="entry name" value="Integrase_H2C2"/>
</dbReference>
<dbReference type="Proteomes" id="UP000287033">
    <property type="component" value="Unassembled WGS sequence"/>
</dbReference>
<dbReference type="InterPro" id="IPR041577">
    <property type="entry name" value="RT_RNaseH_2"/>
</dbReference>
<dbReference type="Pfam" id="PF00665">
    <property type="entry name" value="rve"/>
    <property type="match status" value="1"/>
</dbReference>
<evidence type="ECO:0000256" key="1">
    <source>
        <dbReference type="ARBA" id="ARBA00010879"/>
    </source>
</evidence>
<evidence type="ECO:0000259" key="4">
    <source>
        <dbReference type="PROSITE" id="PS50879"/>
    </source>
</evidence>
<evidence type="ECO:0000259" key="5">
    <source>
        <dbReference type="PROSITE" id="PS50994"/>
    </source>
</evidence>
<gene>
    <name evidence="6" type="ORF">chiPu_0022756</name>
</gene>
<sequence>MSKRLMALTDWVWTHLPGLQYSPSEEAYRIMYRTTDKVLLEHRQIEKFHGREKTDHPQAAAMLDTLPDTLWSAGSTDVGHCKHVTPITFDLIDHTPIWQRQYSHKPEAEAGITDTIEGLLAAGVLEPTRSPWNTPILPVEKQNTGTYRMAHDLRRINSVVSTPTVPVPNSYTAMSVLTPDHKWFSCSDLANAFFCLPLADHLRDIFSFTYKGQQLHYTRVPQGFILSLGVFNQVLKQQLKDLTLPKGVILIQYVDDILLAAPDHVSCLAATKMLLLRLYEVGFKVSQAKLQCCRQTVSFLGRVISAQGTGVSPSHYSSILHHTKPVTVKDMLSFLGLAGHSRQFVASYGELTFPLSAMVNERGMRNLSAHLQWSTEADESFISLKQALTRAADLAVPDYKEPSFLDISERLCTINGVLFQKKGGGRQVLMYVSVTLDPKEDKYPPCTRHAAGVAKILEKVAHIVMGHSLTVLTTHSIVAYVNSTAFTMTSLRQTRLEKILNAPHITFTHKGINMADSMGEGEPHMCEERIQRDVKVRADLQAIPLVDPEEVPFTDGCYYRHPTERLKAAYAVVRWTSEGFEEVLTRKVTVKDSAQLAELQAMIAALEWSEGKRINIYTDSAYVVGAIQVELSQWIRAGFLTAAKTPIKHEKDMKRLAEALMKPTEVAVVKCRGHDKADTVEAKGSHEADSAAKKAAGYIAQYIMMQTERVPACDANVLIKEQQKASPHELTVWRERGATESEGIWRSPDGRPVLPPGLIASMLQEAHGLTHCGKTQMQRYLTHWWHPFLPAMIENYIRECKTCTEYNVRPTVKPHEGKFPLPRMPSQEIVIDYTDMIERVNGYRYPLVAVDAYTGWPEAIPAKKEDAKKVIKFLINQYIPMNGFPKRVRSDNGTHFKNKDVQEVEAAFGLKHAFGTVYHPQSQGKVERMNQSVKGKVGKVCVQTK</sequence>
<dbReference type="Gene3D" id="1.10.340.70">
    <property type="match status" value="1"/>
</dbReference>
<evidence type="ECO:0000313" key="7">
    <source>
        <dbReference type="Proteomes" id="UP000287033"/>
    </source>
</evidence>
<dbReference type="Gene3D" id="3.30.70.270">
    <property type="match status" value="2"/>
</dbReference>
<protein>
    <recommendedName>
        <fullName evidence="2">ribonuclease H</fullName>
        <ecNumber evidence="2">3.1.26.4</ecNumber>
    </recommendedName>
</protein>
<dbReference type="SUPFAM" id="SSF56672">
    <property type="entry name" value="DNA/RNA polymerases"/>
    <property type="match status" value="1"/>
</dbReference>
<dbReference type="InterPro" id="IPR002156">
    <property type="entry name" value="RNaseH_domain"/>
</dbReference>
<evidence type="ECO:0000256" key="2">
    <source>
        <dbReference type="ARBA" id="ARBA00012180"/>
    </source>
</evidence>
<dbReference type="GO" id="GO:0015074">
    <property type="term" value="P:DNA integration"/>
    <property type="evidence" value="ECO:0007669"/>
    <property type="project" value="InterPro"/>
</dbReference>
<dbReference type="InterPro" id="IPR051320">
    <property type="entry name" value="Viral_Replic_Matur_Polypro"/>
</dbReference>
<dbReference type="PROSITE" id="PS50994">
    <property type="entry name" value="INTEGRASE"/>
    <property type="match status" value="1"/>
</dbReference>
<dbReference type="GO" id="GO:0004523">
    <property type="term" value="F:RNA-DNA hybrid ribonuclease activity"/>
    <property type="evidence" value="ECO:0007669"/>
    <property type="project" value="UniProtKB-EC"/>
</dbReference>
<dbReference type="PANTHER" id="PTHR33064">
    <property type="entry name" value="POL PROTEIN"/>
    <property type="match status" value="1"/>
</dbReference>
<dbReference type="PROSITE" id="PS50878">
    <property type="entry name" value="RT_POL"/>
    <property type="match status" value="1"/>
</dbReference>
<comment type="caution">
    <text evidence="6">The sequence shown here is derived from an EMBL/GenBank/DDBJ whole genome shotgun (WGS) entry which is preliminary data.</text>
</comment>
<dbReference type="Gene3D" id="3.10.20.370">
    <property type="match status" value="1"/>
</dbReference>
<dbReference type="InterPro" id="IPR043128">
    <property type="entry name" value="Rev_trsase/Diguanyl_cyclase"/>
</dbReference>
<dbReference type="Pfam" id="PF00075">
    <property type="entry name" value="RNase_H"/>
    <property type="match status" value="1"/>
</dbReference>